<dbReference type="Gene3D" id="3.10.20.310">
    <property type="entry name" value="membrane protein fhac"/>
    <property type="match status" value="5"/>
</dbReference>
<dbReference type="PIRSF" id="PIRSF006076">
    <property type="entry name" value="OM_assembly_OMP85"/>
    <property type="match status" value="1"/>
</dbReference>
<feature type="domain" description="POTRA" evidence="10">
    <location>
        <begin position="167"/>
        <end position="238"/>
    </location>
</feature>
<dbReference type="HAMAP" id="MF_01430">
    <property type="entry name" value="OM_assembly_BamA"/>
    <property type="match status" value="1"/>
</dbReference>
<dbReference type="InterPro" id="IPR010827">
    <property type="entry name" value="BamA/TamA_POTRA"/>
</dbReference>
<evidence type="ECO:0000313" key="12">
    <source>
        <dbReference type="Proteomes" id="UP000580856"/>
    </source>
</evidence>
<dbReference type="InterPro" id="IPR023707">
    <property type="entry name" value="OM_assembly_BamA"/>
</dbReference>
<proteinExistence type="inferred from homology"/>
<feature type="domain" description="POTRA" evidence="10">
    <location>
        <begin position="493"/>
        <end position="566"/>
    </location>
</feature>
<sequence length="895" mass="100848">MNKLIERMRLLCACLAACAILAGIRPAAEAAEAVRLKVVVLPFEVRADQQLDYLKQSLPQLLNDRLKELGFDVVGHDDMFKLLEQNDIEYLDLASAKDIALLAGANYALYGSFNQLGETLSLDVRLVEAFGLKPPKPLFVVKEGLINVIPAIQELADKVRMELLRKQSIAVIDVEGTKVLEKDVVLMRLRTRQGDIYDPKALNEEIKRVYELGYFEDVQARMDDLPDGIKLTFVVSERPRIQAVSILGNEELDADDVLELMSTKTGAVLNPKVLADDLTKIREEYRKKGYYKAEVTYELEESDAKQARLNIRIKEGNKLYIRGIAIEGAEQMDEDDLKGELALDERGIFSWITGSGVLKEDLLTRDSAAIEAYYGNHGFIDVKVGQPEVRYEDDGIYITFKVEEGTRYKVGNIAFKGDILESEQKLAEVTRIDDLAAEDDYFNRSVLHSDSQRLTEYYSNYGYAYAEADYHLSPNREAATVDIEFELRKRDKIYIRQVIIEGNSKTRDNVIRREMRLSDGDLYSGSMLRRSGQRLGYLDYFDSADIEPVPTGEPGLMDLKVKVKEKNTGRLSAGVGYSSADGGFLAGSIEERNLFGKGYYTGFTGTIGGSDSNYNISFTNPQVNDSPLSMGGDLYLTKVDWDDYDRDTVGGRVRMGYPLGEYTNFIWNYRLENYEVSEVQDDAAWEIREVEGNHWLSSMTFGIKRRTTDQRLDPTSGSVSSLSLEYAGGALLGDDEFIKLIAEHSQYFPLWLDTTFHVHGRFGYAFENGSDEIPVFERFYLGGINSVRGYSSRRISPIDPATGDRIGGDKMAFVNLEYLFPLLEDLGVKGVVFFDAGNVWDDDESMDLDWKKSVGGGIRWYSAFGPLRLEYGYALDEVHDQGGKGKLEFSMGQFF</sequence>
<keyword evidence="2" id="KW-1134">Transmembrane beta strand</keyword>
<keyword evidence="5" id="KW-0677">Repeat</keyword>
<dbReference type="NCBIfam" id="TIGR03303">
    <property type="entry name" value="OM_YaeT"/>
    <property type="match status" value="1"/>
</dbReference>
<dbReference type="InterPro" id="IPR034746">
    <property type="entry name" value="POTRA"/>
</dbReference>
<keyword evidence="7" id="KW-0998">Cell outer membrane</keyword>
<protein>
    <recommendedName>
        <fullName evidence="8">Outer membrane protein assembly factor BamA</fullName>
    </recommendedName>
</protein>
<evidence type="ECO:0000259" key="10">
    <source>
        <dbReference type="PROSITE" id="PS51779"/>
    </source>
</evidence>
<evidence type="ECO:0000256" key="1">
    <source>
        <dbReference type="ARBA" id="ARBA00004370"/>
    </source>
</evidence>
<dbReference type="EMBL" id="JAATJA010000002">
    <property type="protein sequence ID" value="NJB68873.1"/>
    <property type="molecule type" value="Genomic_DNA"/>
</dbReference>
<evidence type="ECO:0000256" key="8">
    <source>
        <dbReference type="NCBIfam" id="TIGR03303"/>
    </source>
</evidence>
<name>A0A846QR72_9BACT</name>
<accession>A0A846QR72</accession>
<dbReference type="PROSITE" id="PS51779">
    <property type="entry name" value="POTRA"/>
    <property type="match status" value="4"/>
</dbReference>
<evidence type="ECO:0000256" key="7">
    <source>
        <dbReference type="ARBA" id="ARBA00023237"/>
    </source>
</evidence>
<keyword evidence="6" id="KW-0472">Membrane</keyword>
<dbReference type="PANTHER" id="PTHR12815">
    <property type="entry name" value="SORTING AND ASSEMBLY MACHINERY SAMM50 PROTEIN FAMILY MEMBER"/>
    <property type="match status" value="1"/>
</dbReference>
<keyword evidence="4 9" id="KW-0732">Signal</keyword>
<evidence type="ECO:0000256" key="6">
    <source>
        <dbReference type="ARBA" id="ARBA00023136"/>
    </source>
</evidence>
<keyword evidence="12" id="KW-1185">Reference proteome</keyword>
<reference evidence="11 12" key="1">
    <citation type="submission" date="2020-03" db="EMBL/GenBank/DDBJ databases">
        <title>Genomic Encyclopedia of Type Strains, Phase IV (KMG-IV): sequencing the most valuable type-strain genomes for metagenomic binning, comparative biology and taxonomic classification.</title>
        <authorList>
            <person name="Goeker M."/>
        </authorList>
    </citation>
    <scope>NUCLEOTIDE SEQUENCE [LARGE SCALE GENOMIC DNA]</scope>
    <source>
        <strain evidence="11 12">DSM 24233</strain>
    </source>
</reference>
<feature type="domain" description="POTRA" evidence="10">
    <location>
        <begin position="319"/>
        <end position="405"/>
    </location>
</feature>
<evidence type="ECO:0000256" key="4">
    <source>
        <dbReference type="ARBA" id="ARBA00022729"/>
    </source>
</evidence>
<dbReference type="Pfam" id="PF01103">
    <property type="entry name" value="Omp85"/>
    <property type="match status" value="1"/>
</dbReference>
<dbReference type="GO" id="GO:0071709">
    <property type="term" value="P:membrane assembly"/>
    <property type="evidence" value="ECO:0007669"/>
    <property type="project" value="InterPro"/>
</dbReference>
<comment type="subcellular location">
    <subcellularLocation>
        <location evidence="1">Membrane</location>
    </subcellularLocation>
</comment>
<dbReference type="RefSeq" id="WP_245168245.1">
    <property type="nucleotide sequence ID" value="NZ_JAATJA010000002.1"/>
</dbReference>
<dbReference type="InterPro" id="IPR000184">
    <property type="entry name" value="Bac_surfAg_D15"/>
</dbReference>
<dbReference type="PANTHER" id="PTHR12815:SF47">
    <property type="entry name" value="TRANSLOCATION AND ASSEMBLY MODULE SUBUNIT TAMA"/>
    <property type="match status" value="1"/>
</dbReference>
<evidence type="ECO:0000313" key="11">
    <source>
        <dbReference type="EMBL" id="NJB68873.1"/>
    </source>
</evidence>
<dbReference type="AlphaFoldDB" id="A0A846QR72"/>
<dbReference type="GO" id="GO:0009279">
    <property type="term" value="C:cell outer membrane"/>
    <property type="evidence" value="ECO:0007669"/>
    <property type="project" value="UniProtKB-UniRule"/>
</dbReference>
<evidence type="ECO:0000256" key="5">
    <source>
        <dbReference type="ARBA" id="ARBA00022737"/>
    </source>
</evidence>
<comment type="caution">
    <text evidence="11">The sequence shown here is derived from an EMBL/GenBank/DDBJ whole genome shotgun (WGS) entry which is preliminary data.</text>
</comment>
<dbReference type="Proteomes" id="UP000580856">
    <property type="component" value="Unassembled WGS sequence"/>
</dbReference>
<organism evidence="11 12">
    <name type="scientific">Desulfobaculum xiamenense</name>
    <dbReference type="NCBI Taxonomy" id="995050"/>
    <lineage>
        <taxon>Bacteria</taxon>
        <taxon>Pseudomonadati</taxon>
        <taxon>Thermodesulfobacteriota</taxon>
        <taxon>Desulfovibrionia</taxon>
        <taxon>Desulfovibrionales</taxon>
        <taxon>Desulfovibrionaceae</taxon>
        <taxon>Desulfobaculum</taxon>
    </lineage>
</organism>
<evidence type="ECO:0000256" key="9">
    <source>
        <dbReference type="SAM" id="SignalP"/>
    </source>
</evidence>
<feature type="chain" id="PRO_5039888990" description="Outer membrane protein assembly factor BamA" evidence="9">
    <location>
        <begin position="31"/>
        <end position="895"/>
    </location>
</feature>
<dbReference type="Gene3D" id="2.40.160.50">
    <property type="entry name" value="membrane protein fhac: a member of the omp85/tpsb transporter family"/>
    <property type="match status" value="1"/>
</dbReference>
<evidence type="ECO:0000256" key="3">
    <source>
        <dbReference type="ARBA" id="ARBA00022692"/>
    </source>
</evidence>
<dbReference type="Pfam" id="PF07244">
    <property type="entry name" value="POTRA"/>
    <property type="match status" value="5"/>
</dbReference>
<feature type="signal peptide" evidence="9">
    <location>
        <begin position="1"/>
        <end position="30"/>
    </location>
</feature>
<feature type="domain" description="POTRA" evidence="10">
    <location>
        <begin position="239"/>
        <end position="316"/>
    </location>
</feature>
<evidence type="ECO:0000256" key="2">
    <source>
        <dbReference type="ARBA" id="ARBA00022452"/>
    </source>
</evidence>
<keyword evidence="3" id="KW-0812">Transmembrane</keyword>
<gene>
    <name evidence="11" type="ORF">GGQ74_002546</name>
</gene>
<dbReference type="InterPro" id="IPR039910">
    <property type="entry name" value="D15-like"/>
</dbReference>